<feature type="region of interest" description="Disordered" evidence="1">
    <location>
        <begin position="35"/>
        <end position="63"/>
    </location>
</feature>
<evidence type="ECO:0000313" key="5">
    <source>
        <dbReference type="Proteomes" id="UP000499080"/>
    </source>
</evidence>
<name>A0A4Y2AFB9_ARAVE</name>
<dbReference type="AlphaFoldDB" id="A0A4Y2AFB9"/>
<comment type="caution">
    <text evidence="4">The sequence shown here is derived from an EMBL/GenBank/DDBJ whole genome shotgun (WGS) entry which is preliminary data.</text>
</comment>
<gene>
    <name evidence="2" type="ORF">AVEN_116219_1</name>
    <name evidence="3" type="ORF">AVEN_156517_1</name>
    <name evidence="4" type="ORF">AVEN_169837_1</name>
</gene>
<dbReference type="EMBL" id="BGPR01231887">
    <property type="protein sequence ID" value="GBL78478.1"/>
    <property type="molecule type" value="Genomic_DNA"/>
</dbReference>
<feature type="compositionally biased region" description="Basic and acidic residues" evidence="1">
    <location>
        <begin position="52"/>
        <end position="63"/>
    </location>
</feature>
<evidence type="ECO:0000313" key="3">
    <source>
        <dbReference type="EMBL" id="GBL78457.1"/>
    </source>
</evidence>
<accession>A0A4Y2AFB9</accession>
<organism evidence="4 5">
    <name type="scientific">Araneus ventricosus</name>
    <name type="common">Orbweaver spider</name>
    <name type="synonym">Epeira ventricosa</name>
    <dbReference type="NCBI Taxonomy" id="182803"/>
    <lineage>
        <taxon>Eukaryota</taxon>
        <taxon>Metazoa</taxon>
        <taxon>Ecdysozoa</taxon>
        <taxon>Arthropoda</taxon>
        <taxon>Chelicerata</taxon>
        <taxon>Arachnida</taxon>
        <taxon>Araneae</taxon>
        <taxon>Araneomorphae</taxon>
        <taxon>Entelegynae</taxon>
        <taxon>Araneoidea</taxon>
        <taxon>Araneidae</taxon>
        <taxon>Araneus</taxon>
    </lineage>
</organism>
<evidence type="ECO:0000313" key="2">
    <source>
        <dbReference type="EMBL" id="GBL78430.1"/>
    </source>
</evidence>
<reference evidence="4 5" key="1">
    <citation type="journal article" date="2019" name="Sci. Rep.">
        <title>Orb-weaving spider Araneus ventricosus genome elucidates the spidroin gene catalogue.</title>
        <authorList>
            <person name="Kono N."/>
            <person name="Nakamura H."/>
            <person name="Ohtoshi R."/>
            <person name="Moran D.A.P."/>
            <person name="Shinohara A."/>
            <person name="Yoshida Y."/>
            <person name="Fujiwara M."/>
            <person name="Mori M."/>
            <person name="Tomita M."/>
            <person name="Arakawa K."/>
        </authorList>
    </citation>
    <scope>NUCLEOTIDE SEQUENCE [LARGE SCALE GENOMIC DNA]</scope>
</reference>
<evidence type="ECO:0000256" key="1">
    <source>
        <dbReference type="SAM" id="MobiDB-lite"/>
    </source>
</evidence>
<protein>
    <submittedName>
        <fullName evidence="4">Uncharacterized protein</fullName>
    </submittedName>
</protein>
<feature type="non-terminal residue" evidence="4">
    <location>
        <position position="1"/>
    </location>
</feature>
<sequence length="63" mass="6812">TTSSPAITFRLAHGNGLWLTEISGTLLLLSPERSQNLTTPQKKPTAVAVKGKCLDRQKPPRSV</sequence>
<proteinExistence type="predicted"/>
<dbReference type="Proteomes" id="UP000499080">
    <property type="component" value="Unassembled WGS sequence"/>
</dbReference>
<dbReference type="EMBL" id="BGPR01231882">
    <property type="protein sequence ID" value="GBL78457.1"/>
    <property type="molecule type" value="Genomic_DNA"/>
</dbReference>
<evidence type="ECO:0000313" key="4">
    <source>
        <dbReference type="EMBL" id="GBL78478.1"/>
    </source>
</evidence>
<dbReference type="EMBL" id="BGPR01231876">
    <property type="protein sequence ID" value="GBL78430.1"/>
    <property type="molecule type" value="Genomic_DNA"/>
</dbReference>
<keyword evidence="5" id="KW-1185">Reference proteome</keyword>